<feature type="region of interest" description="Disordered" evidence="1">
    <location>
        <begin position="112"/>
        <end position="153"/>
    </location>
</feature>
<dbReference type="VEuPathDB" id="FungiDB:ACLA_091050"/>
<reference evidence="2 3" key="1">
    <citation type="journal article" date="2008" name="PLoS Genet.">
        <title>Genomic islands in the pathogenic filamentous fungus Aspergillus fumigatus.</title>
        <authorList>
            <person name="Fedorova N.D."/>
            <person name="Khaldi N."/>
            <person name="Joardar V.S."/>
            <person name="Maiti R."/>
            <person name="Amedeo P."/>
            <person name="Anderson M.J."/>
            <person name="Crabtree J."/>
            <person name="Silva J.C."/>
            <person name="Badger J.H."/>
            <person name="Albarraq A."/>
            <person name="Angiuoli S."/>
            <person name="Bussey H."/>
            <person name="Bowyer P."/>
            <person name="Cotty P.J."/>
            <person name="Dyer P.S."/>
            <person name="Egan A."/>
            <person name="Galens K."/>
            <person name="Fraser-Liggett C.M."/>
            <person name="Haas B.J."/>
            <person name="Inman J.M."/>
            <person name="Kent R."/>
            <person name="Lemieux S."/>
            <person name="Malavazi I."/>
            <person name="Orvis J."/>
            <person name="Roemer T."/>
            <person name="Ronning C.M."/>
            <person name="Sundaram J.P."/>
            <person name="Sutton G."/>
            <person name="Turner G."/>
            <person name="Venter J.C."/>
            <person name="White O.R."/>
            <person name="Whitty B.R."/>
            <person name="Youngman P."/>
            <person name="Wolfe K.H."/>
            <person name="Goldman G.H."/>
            <person name="Wortman J.R."/>
            <person name="Jiang B."/>
            <person name="Denning D.W."/>
            <person name="Nierman W.C."/>
        </authorList>
    </citation>
    <scope>NUCLEOTIDE SEQUENCE [LARGE SCALE GENOMIC DNA]</scope>
    <source>
        <strain evidence="3">ATCC 1007 / CBS 513.65 / DSM 816 / NCTC 3887 / NRRL 1</strain>
    </source>
</reference>
<evidence type="ECO:0000313" key="2">
    <source>
        <dbReference type="EMBL" id="EAW11407.1"/>
    </source>
</evidence>
<keyword evidence="3" id="KW-1185">Reference proteome</keyword>
<feature type="region of interest" description="Disordered" evidence="1">
    <location>
        <begin position="1"/>
        <end position="96"/>
    </location>
</feature>
<evidence type="ECO:0000313" key="3">
    <source>
        <dbReference type="Proteomes" id="UP000006701"/>
    </source>
</evidence>
<accession>A1CEV8</accession>
<proteinExistence type="predicted"/>
<dbReference type="GeneID" id="4704973"/>
<dbReference type="KEGG" id="act:ACLA_091050"/>
<dbReference type="OMA" id="QHYANAE"/>
<gene>
    <name evidence="2" type="ORF">ACLA_091050</name>
</gene>
<feature type="compositionally biased region" description="Low complexity" evidence="1">
    <location>
        <begin position="1"/>
        <end position="12"/>
    </location>
</feature>
<sequence length="153" mass="16584">MSHHQQQQQQQRPDPKPNPPQPQVQAQPPYQTHRAASTLLIPHRQALAKAKPSKANQNQILPDRSAHALPRTTRAPPQTNADKNRRRATEVNLAAAPQPLLDPVLWSRMQERAGTAAGSGSGADGRRGEGSGYGYGRMAVRGRMGGLGRGREG</sequence>
<evidence type="ECO:0000256" key="1">
    <source>
        <dbReference type="SAM" id="MobiDB-lite"/>
    </source>
</evidence>
<feature type="compositionally biased region" description="Gly residues" evidence="1">
    <location>
        <begin position="143"/>
        <end position="153"/>
    </location>
</feature>
<protein>
    <submittedName>
        <fullName evidence="2">Uncharacterized protein</fullName>
    </submittedName>
</protein>
<dbReference type="RefSeq" id="XP_001272833.1">
    <property type="nucleotide sequence ID" value="XM_001272832.1"/>
</dbReference>
<dbReference type="AlphaFoldDB" id="A1CEV8"/>
<name>A1CEV8_ASPCL</name>
<organism evidence="2 3">
    <name type="scientific">Aspergillus clavatus (strain ATCC 1007 / CBS 513.65 / DSM 816 / NCTC 3887 / NRRL 1 / QM 1276 / 107)</name>
    <dbReference type="NCBI Taxonomy" id="344612"/>
    <lineage>
        <taxon>Eukaryota</taxon>
        <taxon>Fungi</taxon>
        <taxon>Dikarya</taxon>
        <taxon>Ascomycota</taxon>
        <taxon>Pezizomycotina</taxon>
        <taxon>Eurotiomycetes</taxon>
        <taxon>Eurotiomycetidae</taxon>
        <taxon>Eurotiales</taxon>
        <taxon>Aspergillaceae</taxon>
        <taxon>Aspergillus</taxon>
        <taxon>Aspergillus subgen. Fumigati</taxon>
    </lineage>
</organism>
<dbReference type="HOGENOM" id="CLU_1712831_0_0_1"/>
<dbReference type="EMBL" id="DS027052">
    <property type="protein sequence ID" value="EAW11407.1"/>
    <property type="molecule type" value="Genomic_DNA"/>
</dbReference>
<dbReference type="Proteomes" id="UP000006701">
    <property type="component" value="Unassembled WGS sequence"/>
</dbReference>